<name>A0A418PNB6_9BACT</name>
<dbReference type="InterPro" id="IPR036477">
    <property type="entry name" value="Formyl_transf_N_sf"/>
</dbReference>
<evidence type="ECO:0000313" key="5">
    <source>
        <dbReference type="Proteomes" id="UP000283522"/>
    </source>
</evidence>
<keyword evidence="5" id="KW-1185">Reference proteome</keyword>
<evidence type="ECO:0000256" key="2">
    <source>
        <dbReference type="ARBA" id="ARBA00023277"/>
    </source>
</evidence>
<dbReference type="SUPFAM" id="SSF75005">
    <property type="entry name" value="Arabinanase/levansucrase/invertase"/>
    <property type="match status" value="1"/>
</dbReference>
<gene>
    <name evidence="4" type="ORF">D0X99_16925</name>
</gene>
<proteinExistence type="predicted"/>
<dbReference type="OrthoDB" id="3771157at2"/>
<accession>A0A418PNB6</accession>
<dbReference type="SUPFAM" id="SSF53328">
    <property type="entry name" value="Formyltransferase"/>
    <property type="match status" value="1"/>
</dbReference>
<organism evidence="4 5">
    <name type="scientific">Algoriphagus lacus</name>
    <dbReference type="NCBI Taxonomy" id="2056311"/>
    <lineage>
        <taxon>Bacteria</taxon>
        <taxon>Pseudomonadati</taxon>
        <taxon>Bacteroidota</taxon>
        <taxon>Cytophagia</taxon>
        <taxon>Cytophagales</taxon>
        <taxon>Cyclobacteriaceae</taxon>
        <taxon>Algoriphagus</taxon>
    </lineage>
</organism>
<dbReference type="PANTHER" id="PTHR43772">
    <property type="entry name" value="ENDO-1,4-BETA-XYLANASE"/>
    <property type="match status" value="1"/>
</dbReference>
<protein>
    <recommendedName>
        <fullName evidence="3">Glucosamine inositolphosphorylceramide transferase 1 N-terminal domain-containing protein</fullName>
    </recommendedName>
</protein>
<dbReference type="RefSeq" id="WP_119479047.1">
    <property type="nucleotide sequence ID" value="NZ_QXML01000010.1"/>
</dbReference>
<keyword evidence="1" id="KW-0858">Xylan degradation</keyword>
<dbReference type="InterPro" id="IPR023296">
    <property type="entry name" value="Glyco_hydro_beta-prop_sf"/>
</dbReference>
<dbReference type="InterPro" id="IPR056442">
    <property type="entry name" value="GINT1_N"/>
</dbReference>
<reference evidence="4 5" key="1">
    <citation type="submission" date="2018-09" db="EMBL/GenBank/DDBJ databases">
        <authorList>
            <person name="Wang X."/>
            <person name="Du Z."/>
        </authorList>
    </citation>
    <scope>NUCLEOTIDE SEQUENCE [LARGE SCALE GENOMIC DNA]</scope>
    <source>
        <strain evidence="4 5">N3</strain>
    </source>
</reference>
<feature type="domain" description="Glucosamine inositolphosphorylceramide transferase 1 N-terminal" evidence="3">
    <location>
        <begin position="306"/>
        <end position="522"/>
    </location>
</feature>
<dbReference type="Pfam" id="PF24793">
    <property type="entry name" value="GINT1_N"/>
    <property type="match status" value="1"/>
</dbReference>
<dbReference type="EMBL" id="QXML01000010">
    <property type="protein sequence ID" value="RIW13094.1"/>
    <property type="molecule type" value="Genomic_DNA"/>
</dbReference>
<dbReference type="AlphaFoldDB" id="A0A418PNB6"/>
<keyword evidence="1" id="KW-0624">Polysaccharide degradation</keyword>
<dbReference type="Gene3D" id="3.40.50.170">
    <property type="entry name" value="Formyl transferase, N-terminal domain"/>
    <property type="match status" value="1"/>
</dbReference>
<evidence type="ECO:0000313" key="4">
    <source>
        <dbReference type="EMBL" id="RIW13094.1"/>
    </source>
</evidence>
<dbReference type="GO" id="GO:0045493">
    <property type="term" value="P:xylan catabolic process"/>
    <property type="evidence" value="ECO:0007669"/>
    <property type="project" value="UniProtKB-KW"/>
</dbReference>
<dbReference type="InterPro" id="IPR052176">
    <property type="entry name" value="Glycosyl_Hydrlase_43_Enz"/>
</dbReference>
<evidence type="ECO:0000256" key="1">
    <source>
        <dbReference type="ARBA" id="ARBA00022651"/>
    </source>
</evidence>
<keyword evidence="2" id="KW-0119">Carbohydrate metabolism</keyword>
<sequence length="543" mass="62981">MIRIVLLLDSLEVSAWVYESILQVTKVPNARLVLAVINESPKSSGKKSPFLYRVYRYLDRKLFLKQPDAFSKKNLTSIPGWNVPKLLAQPVQKKYSDYFTSDTLEQIKLSKPDVILRFGFRIIKGDILNLAPLGVWSYHHGDPLRYRGGPPGFWEVMNQEETTGAVLLQLSEKLDDGMVLYQSHAQTDPLSVQRNANKVFWTSSYFIARVLNEISVLRLEKWKRKVENSQAPKKEKVPILTPPNSSKMISAWLGLWTRNFARKISEGSKKPYWEITVANRTSEQDVLNQAFEFKKTPFPEKTLEKGSFWADPFPLDFEGKTWVFFEEFDYSQKKGKIGVGHWDGNTLQKTKVILEENWHLSYPFVWEENGSHFLIPESAESGKLFIYKSFEFPYKWESLGVFFEGEAFDPTILKKDGIYWLFVNRRPHPGTSGFVELYVYYSKNLVNPDWIPHALNPIVSDVRSSRPAGRIFEQDGKFYRPAQDSGRRYGHRIKIQEILSLSESEYSEKTVRIMEGDEEKGVFGMHTFNFTSSWIFSDAYSRK</sequence>
<dbReference type="Proteomes" id="UP000283522">
    <property type="component" value="Unassembled WGS sequence"/>
</dbReference>
<evidence type="ECO:0000259" key="3">
    <source>
        <dbReference type="Pfam" id="PF24793"/>
    </source>
</evidence>
<comment type="caution">
    <text evidence="4">The sequence shown here is derived from an EMBL/GenBank/DDBJ whole genome shotgun (WGS) entry which is preliminary data.</text>
</comment>
<dbReference type="Gene3D" id="2.115.10.20">
    <property type="entry name" value="Glycosyl hydrolase domain, family 43"/>
    <property type="match status" value="1"/>
</dbReference>
<dbReference type="PANTHER" id="PTHR43772:SF2">
    <property type="entry name" value="PUTATIVE (AFU_ORTHOLOGUE AFUA_2G04480)-RELATED"/>
    <property type="match status" value="1"/>
</dbReference>